<proteinExistence type="predicted"/>
<dbReference type="SUPFAM" id="SSF48403">
    <property type="entry name" value="Ankyrin repeat"/>
    <property type="match status" value="1"/>
</dbReference>
<keyword evidence="1" id="KW-0677">Repeat</keyword>
<dbReference type="SMART" id="SM00248">
    <property type="entry name" value="ANK"/>
    <property type="match status" value="3"/>
</dbReference>
<keyword evidence="4" id="KW-1185">Reference proteome</keyword>
<sequence length="118" mass="12675">MTEFLLQHGADANIDSSPMETAILSSWPELVQLLVRYGANPYLEGELRLLPRAAASGRLETVIRLVEKGADIHEPSIKPPDIGSPLYLAIGGCNTGVVDYLLRAGADPNSLGLNSKTY</sequence>
<dbReference type="AlphaFoldDB" id="A0A6A5Z3W4"/>
<dbReference type="Proteomes" id="UP000799770">
    <property type="component" value="Unassembled WGS sequence"/>
</dbReference>
<evidence type="ECO:0000313" key="4">
    <source>
        <dbReference type="Proteomes" id="UP000799770"/>
    </source>
</evidence>
<gene>
    <name evidence="3" type="ORF">BDV96DRAFT_601796</name>
</gene>
<dbReference type="Pfam" id="PF13637">
    <property type="entry name" value="Ank_4"/>
    <property type="match status" value="1"/>
</dbReference>
<name>A0A6A5Z3W4_9PLEO</name>
<keyword evidence="2" id="KW-0040">ANK repeat</keyword>
<organism evidence="3 4">
    <name type="scientific">Lophiotrema nucula</name>
    <dbReference type="NCBI Taxonomy" id="690887"/>
    <lineage>
        <taxon>Eukaryota</taxon>
        <taxon>Fungi</taxon>
        <taxon>Dikarya</taxon>
        <taxon>Ascomycota</taxon>
        <taxon>Pezizomycotina</taxon>
        <taxon>Dothideomycetes</taxon>
        <taxon>Pleosporomycetidae</taxon>
        <taxon>Pleosporales</taxon>
        <taxon>Lophiotremataceae</taxon>
        <taxon>Lophiotrema</taxon>
    </lineage>
</organism>
<evidence type="ECO:0000256" key="2">
    <source>
        <dbReference type="ARBA" id="ARBA00023043"/>
    </source>
</evidence>
<dbReference type="Gene3D" id="1.25.40.20">
    <property type="entry name" value="Ankyrin repeat-containing domain"/>
    <property type="match status" value="1"/>
</dbReference>
<dbReference type="InterPro" id="IPR002110">
    <property type="entry name" value="Ankyrin_rpt"/>
</dbReference>
<dbReference type="OrthoDB" id="194358at2759"/>
<protein>
    <submittedName>
        <fullName evidence="3">Ankyrin repeat-containing domain protein</fullName>
    </submittedName>
</protein>
<accession>A0A6A5Z3W4</accession>
<dbReference type="EMBL" id="ML977329">
    <property type="protein sequence ID" value="KAF2113001.1"/>
    <property type="molecule type" value="Genomic_DNA"/>
</dbReference>
<evidence type="ECO:0000313" key="3">
    <source>
        <dbReference type="EMBL" id="KAF2113001.1"/>
    </source>
</evidence>
<reference evidence="3" key="1">
    <citation type="journal article" date="2020" name="Stud. Mycol.">
        <title>101 Dothideomycetes genomes: a test case for predicting lifestyles and emergence of pathogens.</title>
        <authorList>
            <person name="Haridas S."/>
            <person name="Albert R."/>
            <person name="Binder M."/>
            <person name="Bloem J."/>
            <person name="Labutti K."/>
            <person name="Salamov A."/>
            <person name="Andreopoulos B."/>
            <person name="Baker S."/>
            <person name="Barry K."/>
            <person name="Bills G."/>
            <person name="Bluhm B."/>
            <person name="Cannon C."/>
            <person name="Castanera R."/>
            <person name="Culley D."/>
            <person name="Daum C."/>
            <person name="Ezra D."/>
            <person name="Gonzalez J."/>
            <person name="Henrissat B."/>
            <person name="Kuo A."/>
            <person name="Liang C."/>
            <person name="Lipzen A."/>
            <person name="Lutzoni F."/>
            <person name="Magnuson J."/>
            <person name="Mondo S."/>
            <person name="Nolan M."/>
            <person name="Ohm R."/>
            <person name="Pangilinan J."/>
            <person name="Park H.-J."/>
            <person name="Ramirez L."/>
            <person name="Alfaro M."/>
            <person name="Sun H."/>
            <person name="Tritt A."/>
            <person name="Yoshinaga Y."/>
            <person name="Zwiers L.-H."/>
            <person name="Turgeon B."/>
            <person name="Goodwin S."/>
            <person name="Spatafora J."/>
            <person name="Crous P."/>
            <person name="Grigoriev I."/>
        </authorList>
    </citation>
    <scope>NUCLEOTIDE SEQUENCE</scope>
    <source>
        <strain evidence="3">CBS 627.86</strain>
    </source>
</reference>
<dbReference type="PANTHER" id="PTHR24171">
    <property type="entry name" value="ANKYRIN REPEAT DOMAIN-CONTAINING PROTEIN 39-RELATED"/>
    <property type="match status" value="1"/>
</dbReference>
<evidence type="ECO:0000256" key="1">
    <source>
        <dbReference type="ARBA" id="ARBA00022737"/>
    </source>
</evidence>
<dbReference type="InterPro" id="IPR036770">
    <property type="entry name" value="Ankyrin_rpt-contain_sf"/>
</dbReference>